<gene>
    <name evidence="2" type="ORF">EX30DRAFT_307424</name>
</gene>
<dbReference type="GO" id="GO:0000307">
    <property type="term" value="C:cyclin-dependent protein kinase holoenzyme complex"/>
    <property type="evidence" value="ECO:0007669"/>
    <property type="project" value="TreeGrafter"/>
</dbReference>
<dbReference type="GO" id="GO:0019901">
    <property type="term" value="F:protein kinase binding"/>
    <property type="evidence" value="ECO:0007669"/>
    <property type="project" value="InterPro"/>
</dbReference>
<dbReference type="Gene3D" id="1.10.472.10">
    <property type="entry name" value="Cyclin-like"/>
    <property type="match status" value="1"/>
</dbReference>
<evidence type="ECO:0000256" key="1">
    <source>
        <dbReference type="SAM" id="MobiDB-lite"/>
    </source>
</evidence>
<feature type="compositionally biased region" description="Polar residues" evidence="1">
    <location>
        <begin position="13"/>
        <end position="25"/>
    </location>
</feature>
<feature type="region of interest" description="Disordered" evidence="1">
    <location>
        <begin position="1"/>
        <end position="25"/>
    </location>
</feature>
<keyword evidence="3" id="KW-1185">Reference proteome</keyword>
<dbReference type="OrthoDB" id="442243at2759"/>
<evidence type="ECO:0008006" key="4">
    <source>
        <dbReference type="Google" id="ProtNLM"/>
    </source>
</evidence>
<dbReference type="STRING" id="341454.A0A4S2MVC5"/>
<organism evidence="2 3">
    <name type="scientific">Ascodesmis nigricans</name>
    <dbReference type="NCBI Taxonomy" id="341454"/>
    <lineage>
        <taxon>Eukaryota</taxon>
        <taxon>Fungi</taxon>
        <taxon>Dikarya</taxon>
        <taxon>Ascomycota</taxon>
        <taxon>Pezizomycotina</taxon>
        <taxon>Pezizomycetes</taxon>
        <taxon>Pezizales</taxon>
        <taxon>Ascodesmidaceae</taxon>
        <taxon>Ascodesmis</taxon>
    </lineage>
</organism>
<dbReference type="Proteomes" id="UP000298138">
    <property type="component" value="Unassembled WGS sequence"/>
</dbReference>
<feature type="compositionally biased region" description="Pro residues" evidence="1">
    <location>
        <begin position="292"/>
        <end position="319"/>
    </location>
</feature>
<feature type="region of interest" description="Disordered" evidence="1">
    <location>
        <begin position="267"/>
        <end position="338"/>
    </location>
</feature>
<feature type="region of interest" description="Disordered" evidence="1">
    <location>
        <begin position="42"/>
        <end position="72"/>
    </location>
</feature>
<dbReference type="GO" id="GO:0016538">
    <property type="term" value="F:cyclin-dependent protein serine/threonine kinase regulator activity"/>
    <property type="evidence" value="ECO:0007669"/>
    <property type="project" value="TreeGrafter"/>
</dbReference>
<dbReference type="InParanoid" id="A0A4S2MVC5"/>
<reference evidence="2 3" key="1">
    <citation type="submission" date="2019-04" db="EMBL/GenBank/DDBJ databases">
        <title>Comparative genomics and transcriptomics to analyze fruiting body development in filamentous ascomycetes.</title>
        <authorList>
            <consortium name="DOE Joint Genome Institute"/>
            <person name="Lutkenhaus R."/>
            <person name="Traeger S."/>
            <person name="Breuer J."/>
            <person name="Kuo A."/>
            <person name="Lipzen A."/>
            <person name="Pangilinan J."/>
            <person name="Dilworth D."/>
            <person name="Sandor L."/>
            <person name="Poggeler S."/>
            <person name="Barry K."/>
            <person name="Grigoriev I.V."/>
            <person name="Nowrousian M."/>
        </authorList>
    </citation>
    <scope>NUCLEOTIDE SEQUENCE [LARGE SCALE GENOMIC DNA]</scope>
    <source>
        <strain evidence="2 3">CBS 389.68</strain>
    </source>
</reference>
<feature type="compositionally biased region" description="Polar residues" evidence="1">
    <location>
        <begin position="42"/>
        <end position="70"/>
    </location>
</feature>
<dbReference type="AlphaFoldDB" id="A0A4S2MVC5"/>
<evidence type="ECO:0000313" key="3">
    <source>
        <dbReference type="Proteomes" id="UP000298138"/>
    </source>
</evidence>
<dbReference type="PANTHER" id="PTHR15615">
    <property type="match status" value="1"/>
</dbReference>
<dbReference type="Pfam" id="PF08613">
    <property type="entry name" value="Cyclin"/>
    <property type="match status" value="1"/>
</dbReference>
<evidence type="ECO:0000313" key="2">
    <source>
        <dbReference type="EMBL" id="TGZ80521.1"/>
    </source>
</evidence>
<protein>
    <recommendedName>
        <fullName evidence="4">Cyclin-domain-containing protein</fullName>
    </recommendedName>
</protein>
<sequence>MIPSVTYSRPRYASQNVPPTQINQPIHDSGVSKILNFSQSVSQNIEQRRSNPNPLQQQQSTTNYSQPQFDESNKKKIVPAASLRVPDTISPVGGNLADFAAQMTCLFWFESTFVLQRVAECPVTRTLSPLPSLAEDAVPSPAFRKWVTTILATTQVTQNVILLALLFIYRLKKLNPSVQGNPGSEFRLLTVALMLGNKFLDDSTYTNKTWAEVSGINVQEIHVMEVEFLSNMRYSLFVSTKNSEWDDWHVKLSRFKAYWDRASQGPLDRSSRYQLHPLSNFGGSPQGLPSPNLSPPYIPSQPPALPAPTQAPNPPPLNPPHVQAPLTPMPQPDFSMDYSSARKRSMDHRSPDLVAGLPPAKRPARSMVPKLTVTVPQFPIHVVPATMTQPPRPLPPLQGAQYPAMPVQQYVQQPPVVLPPAQPTVPTQLPQLPALGRAMSMVYPTAQSAPPLPPHTASPLASLPSFTSNHTSPYSSANVSPSTPSYSQNSPMWFLGNRHSPYRPVRSVNTLLVPPQHQPAYSPLIDGKQMHYHSLGKARTEYKTGVVPHLQSDPAWPPQ</sequence>
<proteinExistence type="predicted"/>
<dbReference type="EMBL" id="ML220124">
    <property type="protein sequence ID" value="TGZ80521.1"/>
    <property type="molecule type" value="Genomic_DNA"/>
</dbReference>
<dbReference type="CDD" id="cd20557">
    <property type="entry name" value="CYCLIN_ScPCL1-like"/>
    <property type="match status" value="1"/>
</dbReference>
<name>A0A4S2MVC5_9PEZI</name>
<dbReference type="InterPro" id="IPR013922">
    <property type="entry name" value="Cyclin_PHO80-like"/>
</dbReference>
<dbReference type="PANTHER" id="PTHR15615:SF118">
    <property type="entry name" value="CYCLIN, HYPOTHETICAL (EUROFUNG)"/>
    <property type="match status" value="1"/>
</dbReference>
<dbReference type="GO" id="GO:0005634">
    <property type="term" value="C:nucleus"/>
    <property type="evidence" value="ECO:0007669"/>
    <property type="project" value="TreeGrafter"/>
</dbReference>
<accession>A0A4S2MVC5</accession>